<feature type="region of interest" description="Disordered" evidence="1">
    <location>
        <begin position="65"/>
        <end position="129"/>
    </location>
</feature>
<feature type="region of interest" description="Disordered" evidence="1">
    <location>
        <begin position="197"/>
        <end position="222"/>
    </location>
</feature>
<comment type="caution">
    <text evidence="2">The sequence shown here is derived from an EMBL/GenBank/DDBJ whole genome shotgun (WGS) entry which is preliminary data.</text>
</comment>
<evidence type="ECO:0000313" key="3">
    <source>
        <dbReference type="Proteomes" id="UP000314294"/>
    </source>
</evidence>
<sequence>MSRKMTRPVNLCSLMPRKRGCSPGAELSDSSFRLLTWEMERTVAATNQGKPMMEHTASITPTMSRSRWYPQPFCKPERRHKESGEEQDGGPEENVWGVGAMVATCGPNEKTSKSDDRRHAGTVEEEEGGHALEVQTILIVTQVEGNLPLDVQHQTSKQPEHGTRQKKRGYVMEDLVQTNLSIVVVYLVGMGTSVSPVSSTAGERRTKATMGLSRKSSSPTRTLEASAPSGIFFMNEGAHAGHQVLLLLVLVVVSLQQSLSHLQPHTVVQLMGRLLVVQHHVLLAGVTWTREGSEKSAGEREKGMTAGNKTAFAFGAAVENQEAPCSDSRDTDPDSDNWACHFQTRLGLVPERHCRRQSSQLPLPLHCTIANLLYTTDGASPRGVNMNGGKEEVLRFHLPSLLSWLWEQDAMSIAAASANQRAAAHNGLQRTAATQHNTTKTGLSL</sequence>
<proteinExistence type="predicted"/>
<dbReference type="AlphaFoldDB" id="A0A4Z2IUE9"/>
<accession>A0A4Z2IUE9</accession>
<gene>
    <name evidence="2" type="ORF">EYF80_008423</name>
</gene>
<dbReference type="EMBL" id="SRLO01000047">
    <property type="protein sequence ID" value="TNN81367.1"/>
    <property type="molecule type" value="Genomic_DNA"/>
</dbReference>
<feature type="compositionally biased region" description="Basic and acidic residues" evidence="1">
    <location>
        <begin position="110"/>
        <end position="122"/>
    </location>
</feature>
<dbReference type="OrthoDB" id="1735926at2759"/>
<keyword evidence="3" id="KW-1185">Reference proteome</keyword>
<name>A0A4Z2IUE9_9TELE</name>
<dbReference type="Proteomes" id="UP000314294">
    <property type="component" value="Unassembled WGS sequence"/>
</dbReference>
<feature type="compositionally biased region" description="Basic and acidic residues" evidence="1">
    <location>
        <begin position="75"/>
        <end position="84"/>
    </location>
</feature>
<feature type="region of interest" description="Disordered" evidence="1">
    <location>
        <begin position="426"/>
        <end position="445"/>
    </location>
</feature>
<protein>
    <submittedName>
        <fullName evidence="2">Uncharacterized protein</fullName>
    </submittedName>
</protein>
<evidence type="ECO:0000313" key="2">
    <source>
        <dbReference type="EMBL" id="TNN81367.1"/>
    </source>
</evidence>
<feature type="compositionally biased region" description="Polar residues" evidence="1">
    <location>
        <begin position="428"/>
        <end position="445"/>
    </location>
</feature>
<organism evidence="2 3">
    <name type="scientific">Liparis tanakae</name>
    <name type="common">Tanaka's snailfish</name>
    <dbReference type="NCBI Taxonomy" id="230148"/>
    <lineage>
        <taxon>Eukaryota</taxon>
        <taxon>Metazoa</taxon>
        <taxon>Chordata</taxon>
        <taxon>Craniata</taxon>
        <taxon>Vertebrata</taxon>
        <taxon>Euteleostomi</taxon>
        <taxon>Actinopterygii</taxon>
        <taxon>Neopterygii</taxon>
        <taxon>Teleostei</taxon>
        <taxon>Neoteleostei</taxon>
        <taxon>Acanthomorphata</taxon>
        <taxon>Eupercaria</taxon>
        <taxon>Perciformes</taxon>
        <taxon>Cottioidei</taxon>
        <taxon>Cottales</taxon>
        <taxon>Liparidae</taxon>
        <taxon>Liparis</taxon>
    </lineage>
</organism>
<reference evidence="2 3" key="1">
    <citation type="submission" date="2019-03" db="EMBL/GenBank/DDBJ databases">
        <title>First draft genome of Liparis tanakae, snailfish: a comprehensive survey of snailfish specific genes.</title>
        <authorList>
            <person name="Kim W."/>
            <person name="Song I."/>
            <person name="Jeong J.-H."/>
            <person name="Kim D."/>
            <person name="Kim S."/>
            <person name="Ryu S."/>
            <person name="Song J.Y."/>
            <person name="Lee S.K."/>
        </authorList>
    </citation>
    <scope>NUCLEOTIDE SEQUENCE [LARGE SCALE GENOMIC DNA]</scope>
    <source>
        <tissue evidence="2">Muscle</tissue>
    </source>
</reference>
<evidence type="ECO:0000256" key="1">
    <source>
        <dbReference type="SAM" id="MobiDB-lite"/>
    </source>
</evidence>